<comment type="caution">
    <text evidence="2">The sequence shown here is derived from an EMBL/GenBank/DDBJ whole genome shotgun (WGS) entry which is preliminary data.</text>
</comment>
<protein>
    <submittedName>
        <fullName evidence="2">SDR family oxidoreductase</fullName>
    </submittedName>
</protein>
<evidence type="ECO:0000313" key="3">
    <source>
        <dbReference type="Proteomes" id="UP000708298"/>
    </source>
</evidence>
<sequence>MAEGFAAAGAIVLATGSSETKIAALTAAPARPGVTFARLDVQDSAAIDTFFRGLSQLDVLVNCQGVAKPGAEWEEADFLTVIDINLNSAMRLSRSALPLLLKSQGNIINVASMLSYLADEAVPAYTASKTGIVGLTRAMAHRYGPSGVRVNAIAPGYHKTDMTRALWENSPSKEKIAERAALKRWGLAEDLIGPTLFLASPAAAFVTGIILPVDGGYHSG</sequence>
<dbReference type="InterPro" id="IPR002347">
    <property type="entry name" value="SDR_fam"/>
</dbReference>
<dbReference type="InterPro" id="IPR036291">
    <property type="entry name" value="NAD(P)-bd_dom_sf"/>
</dbReference>
<dbReference type="GO" id="GO:0016616">
    <property type="term" value="F:oxidoreductase activity, acting on the CH-OH group of donors, NAD or NADP as acceptor"/>
    <property type="evidence" value="ECO:0007669"/>
    <property type="project" value="TreeGrafter"/>
</dbReference>
<comment type="similarity">
    <text evidence="1">Belongs to the short-chain dehydrogenases/reductases (SDR) family.</text>
</comment>
<evidence type="ECO:0000313" key="2">
    <source>
        <dbReference type="EMBL" id="MCB8877770.1"/>
    </source>
</evidence>
<dbReference type="Pfam" id="PF13561">
    <property type="entry name" value="adh_short_C2"/>
    <property type="match status" value="1"/>
</dbReference>
<dbReference type="Proteomes" id="UP000708298">
    <property type="component" value="Unassembled WGS sequence"/>
</dbReference>
<dbReference type="EMBL" id="JAESVB010000017">
    <property type="protein sequence ID" value="MCB8877770.1"/>
    <property type="molecule type" value="Genomic_DNA"/>
</dbReference>
<dbReference type="PRINTS" id="PR00080">
    <property type="entry name" value="SDRFAMILY"/>
</dbReference>
<accession>A0A964E0Q7</accession>
<reference evidence="2" key="2">
    <citation type="submission" date="2021-01" db="EMBL/GenBank/DDBJ databases">
        <authorList>
            <person name="Mieszkin S."/>
            <person name="Pouder E."/>
            <person name="Alain K."/>
        </authorList>
    </citation>
    <scope>NUCLEOTIDE SEQUENCE</scope>
    <source>
        <strain evidence="2">HW T2.11</strain>
    </source>
</reference>
<dbReference type="PANTHER" id="PTHR42760:SF135">
    <property type="entry name" value="BLL7886 PROTEIN"/>
    <property type="match status" value="1"/>
</dbReference>
<reference evidence="2" key="1">
    <citation type="journal article" date="2021" name="Microorganisms">
        <title>Acidisoma silvae sp. nov. and Acidisomacellulosilytica sp. nov., Two Acidophilic Bacteria Isolated from Decaying Wood, Hydrolyzing Cellulose and Producing Poly-3-hydroxybutyrate.</title>
        <authorList>
            <person name="Mieszkin S."/>
            <person name="Pouder E."/>
            <person name="Uroz S."/>
            <person name="Simon-Colin C."/>
            <person name="Alain K."/>
        </authorList>
    </citation>
    <scope>NUCLEOTIDE SEQUENCE</scope>
    <source>
        <strain evidence="2">HW T2.11</strain>
    </source>
</reference>
<dbReference type="GO" id="GO:0030497">
    <property type="term" value="P:fatty acid elongation"/>
    <property type="evidence" value="ECO:0007669"/>
    <property type="project" value="TreeGrafter"/>
</dbReference>
<keyword evidence="3" id="KW-1185">Reference proteome</keyword>
<name>A0A964E0Q7_9PROT</name>
<dbReference type="Gene3D" id="3.40.50.720">
    <property type="entry name" value="NAD(P)-binding Rossmann-like Domain"/>
    <property type="match status" value="1"/>
</dbReference>
<dbReference type="AlphaFoldDB" id="A0A964E0Q7"/>
<dbReference type="PANTHER" id="PTHR42760">
    <property type="entry name" value="SHORT-CHAIN DEHYDROGENASES/REDUCTASES FAMILY MEMBER"/>
    <property type="match status" value="1"/>
</dbReference>
<dbReference type="SUPFAM" id="SSF51735">
    <property type="entry name" value="NAD(P)-binding Rossmann-fold domains"/>
    <property type="match status" value="1"/>
</dbReference>
<gene>
    <name evidence="2" type="ORF">ASILVAE211_21425</name>
</gene>
<dbReference type="PRINTS" id="PR00081">
    <property type="entry name" value="GDHRDH"/>
</dbReference>
<dbReference type="InterPro" id="IPR020904">
    <property type="entry name" value="Sc_DH/Rdtase_CS"/>
</dbReference>
<organism evidence="2 3">
    <name type="scientific">Acidisoma silvae</name>
    <dbReference type="NCBI Taxonomy" id="2802396"/>
    <lineage>
        <taxon>Bacteria</taxon>
        <taxon>Pseudomonadati</taxon>
        <taxon>Pseudomonadota</taxon>
        <taxon>Alphaproteobacteria</taxon>
        <taxon>Acetobacterales</taxon>
        <taxon>Acidocellaceae</taxon>
        <taxon>Acidisoma</taxon>
    </lineage>
</organism>
<dbReference type="PROSITE" id="PS00061">
    <property type="entry name" value="ADH_SHORT"/>
    <property type="match status" value="1"/>
</dbReference>
<proteinExistence type="inferred from homology"/>
<evidence type="ECO:0000256" key="1">
    <source>
        <dbReference type="ARBA" id="ARBA00006484"/>
    </source>
</evidence>